<accession>A0A089YS82</accession>
<dbReference type="KEGG" id="prh:LT40_07505"/>
<dbReference type="GO" id="GO:0016853">
    <property type="term" value="F:isomerase activity"/>
    <property type="evidence" value="ECO:0007669"/>
    <property type="project" value="UniProtKB-KW"/>
</dbReference>
<dbReference type="PANTHER" id="PTHR15108">
    <property type="entry name" value="N-ACYLGLUCOSAMINE-2-EPIMERASE"/>
    <property type="match status" value="1"/>
</dbReference>
<evidence type="ECO:0000256" key="1">
    <source>
        <dbReference type="ARBA" id="ARBA00008558"/>
    </source>
</evidence>
<dbReference type="eggNOG" id="COG2942">
    <property type="taxonomic scope" value="Bacteria"/>
</dbReference>
<reference evidence="3 4" key="1">
    <citation type="journal article" date="2015" name="J. Biotechnol.">
        <title>Complete genome sequence of Pseudomonas rhizosphaerae IH5T (=DSM 16299T), a phosphate-solubilizing rhizobacterium for bacterial biofertilizer.</title>
        <authorList>
            <person name="Kwak Y."/>
            <person name="Jung B.K."/>
            <person name="Shin J.H."/>
        </authorList>
    </citation>
    <scope>NUCLEOTIDE SEQUENCE [LARGE SCALE GENOMIC DNA]</scope>
    <source>
        <strain evidence="3">DSM 16299</strain>
    </source>
</reference>
<evidence type="ECO:0000313" key="4">
    <source>
        <dbReference type="Proteomes" id="UP000029499"/>
    </source>
</evidence>
<dbReference type="HOGENOM" id="CLU_042253_0_0_6"/>
<organism evidence="3 4">
    <name type="scientific">Pseudomonas rhizosphaerae</name>
    <dbReference type="NCBI Taxonomy" id="216142"/>
    <lineage>
        <taxon>Bacteria</taxon>
        <taxon>Pseudomonadati</taxon>
        <taxon>Pseudomonadota</taxon>
        <taxon>Gammaproteobacteria</taxon>
        <taxon>Pseudomonadales</taxon>
        <taxon>Pseudomonadaceae</taxon>
        <taxon>Pseudomonas</taxon>
    </lineage>
</organism>
<dbReference type="SUPFAM" id="SSF48208">
    <property type="entry name" value="Six-hairpin glycosidases"/>
    <property type="match status" value="1"/>
</dbReference>
<comment type="similarity">
    <text evidence="1">Belongs to the N-acylglucosamine 2-epimerase family.</text>
</comment>
<dbReference type="STRING" id="216142.LT40_07505"/>
<dbReference type="Pfam" id="PF07221">
    <property type="entry name" value="GlcNAc_2-epim"/>
    <property type="match status" value="1"/>
</dbReference>
<name>A0A089YS82_9PSED</name>
<dbReference type="AlphaFoldDB" id="A0A089YS82"/>
<evidence type="ECO:0000313" key="3">
    <source>
        <dbReference type="EMBL" id="AIS17257.1"/>
    </source>
</evidence>
<gene>
    <name evidence="3" type="ORF">LT40_07505</name>
</gene>
<dbReference type="OrthoDB" id="9806359at2"/>
<keyword evidence="2 3" id="KW-0413">Isomerase</keyword>
<dbReference type="Gene3D" id="1.50.10.10">
    <property type="match status" value="1"/>
</dbReference>
<dbReference type="EMBL" id="CP009533">
    <property type="protein sequence ID" value="AIS17257.1"/>
    <property type="molecule type" value="Genomic_DNA"/>
</dbReference>
<keyword evidence="4" id="KW-1185">Reference proteome</keyword>
<sequence>MELLTATTNSWLNLPAHRHWLALQGQRLLEFAKASRIDNGFADLDNRGRPDLASGALTIQTARMTHSFALACLQGIPGSAAMVDHGLRALHGPLRDACHGGWYAGERAEPSSRKQAYLHAFVALAASSAVAAGRPDAAALLDDAVQILERHFWCEEEQAFLESYAQDWSDLERYRGGNSNMHGVEACLALADVCNDVKWLDRALAISERMIHQHAAAAGYLPVEHFDAQWQPLRDYNHDRPGDEFRPYGQTPGHAFEWARLLLHLEAARHRIGLANPSWLAEDAQRLFAAACQVGWTVDGQPGIVYTVDWQQRPVVAQRLHWTLAEAAAAAAALHQRTGDAGYEQWYREFWDYIDLYLIDREHGSWHHELDTCNRPAWTIWPGKPDLYHAYQATLLPTLPLAPSLATALARQAGLG</sequence>
<dbReference type="InterPro" id="IPR010819">
    <property type="entry name" value="AGE/CE"/>
</dbReference>
<dbReference type="RefSeq" id="WP_043193433.1">
    <property type="nucleotide sequence ID" value="NZ_CP009533.1"/>
</dbReference>
<protein>
    <submittedName>
        <fullName evidence="3">Sugar isomerase</fullName>
    </submittedName>
</protein>
<dbReference type="Proteomes" id="UP000029499">
    <property type="component" value="Chromosome"/>
</dbReference>
<dbReference type="InterPro" id="IPR012341">
    <property type="entry name" value="6hp_glycosidase-like_sf"/>
</dbReference>
<dbReference type="InterPro" id="IPR008928">
    <property type="entry name" value="6-hairpin_glycosidase_sf"/>
</dbReference>
<proteinExistence type="inferred from homology"/>
<evidence type="ECO:0000256" key="2">
    <source>
        <dbReference type="ARBA" id="ARBA00023235"/>
    </source>
</evidence>
<dbReference type="GO" id="GO:0005975">
    <property type="term" value="P:carbohydrate metabolic process"/>
    <property type="evidence" value="ECO:0007669"/>
    <property type="project" value="InterPro"/>
</dbReference>